<dbReference type="GO" id="GO:0000467">
    <property type="term" value="P:exonucleolytic trimming to generate mature 3'-end of 5.8S rRNA from tricistronic rRNA transcript (SSU-rRNA, 5.8S rRNA, LSU-rRNA)"/>
    <property type="evidence" value="ECO:0007669"/>
    <property type="project" value="TreeGrafter"/>
</dbReference>
<accession>A0AAW2HU62</accession>
<dbReference type="GO" id="GO:0071038">
    <property type="term" value="P:TRAMP-dependent tRNA surveillance pathway"/>
    <property type="evidence" value="ECO:0007669"/>
    <property type="project" value="TreeGrafter"/>
</dbReference>
<dbReference type="GO" id="GO:0005730">
    <property type="term" value="C:nucleolus"/>
    <property type="evidence" value="ECO:0007669"/>
    <property type="project" value="UniProtKB-SubCell"/>
</dbReference>
<dbReference type="EMBL" id="JARGDH010000003">
    <property type="protein sequence ID" value="KAL0273256.1"/>
    <property type="molecule type" value="Genomic_DNA"/>
</dbReference>
<evidence type="ECO:0000259" key="12">
    <source>
        <dbReference type="Pfam" id="PF01138"/>
    </source>
</evidence>
<evidence type="ECO:0000259" key="13">
    <source>
        <dbReference type="Pfam" id="PF03725"/>
    </source>
</evidence>
<evidence type="ECO:0000256" key="6">
    <source>
        <dbReference type="ARBA" id="ARBA00022552"/>
    </source>
</evidence>
<evidence type="ECO:0000256" key="2">
    <source>
        <dbReference type="ARBA" id="ARBA00004604"/>
    </source>
</evidence>
<feature type="compositionally biased region" description="Basic residues" evidence="11">
    <location>
        <begin position="480"/>
        <end position="491"/>
    </location>
</feature>
<dbReference type="SUPFAM" id="SSF55666">
    <property type="entry name" value="Ribonuclease PH domain 2-like"/>
    <property type="match status" value="1"/>
</dbReference>
<dbReference type="CDD" id="cd11368">
    <property type="entry name" value="RNase_PH_RRP45"/>
    <property type="match status" value="1"/>
</dbReference>
<organism evidence="14">
    <name type="scientific">Menopon gallinae</name>
    <name type="common">poultry shaft louse</name>
    <dbReference type="NCBI Taxonomy" id="328185"/>
    <lineage>
        <taxon>Eukaryota</taxon>
        <taxon>Metazoa</taxon>
        <taxon>Ecdysozoa</taxon>
        <taxon>Arthropoda</taxon>
        <taxon>Hexapoda</taxon>
        <taxon>Insecta</taxon>
        <taxon>Pterygota</taxon>
        <taxon>Neoptera</taxon>
        <taxon>Paraneoptera</taxon>
        <taxon>Psocodea</taxon>
        <taxon>Troctomorpha</taxon>
        <taxon>Phthiraptera</taxon>
        <taxon>Amblycera</taxon>
        <taxon>Menoponidae</taxon>
        <taxon>Menopon</taxon>
    </lineage>
</organism>
<dbReference type="Gene3D" id="3.30.230.70">
    <property type="entry name" value="GHMP Kinase, N-terminal domain"/>
    <property type="match status" value="1"/>
</dbReference>
<keyword evidence="6" id="KW-0698">rRNA processing</keyword>
<dbReference type="PANTHER" id="PTHR11097">
    <property type="entry name" value="EXOSOME COMPLEX EXONUCLEASE RIBOSOMAL RNA PROCESSING PROTEIN"/>
    <property type="match status" value="1"/>
</dbReference>
<evidence type="ECO:0000256" key="8">
    <source>
        <dbReference type="ARBA" id="ARBA00022884"/>
    </source>
</evidence>
<dbReference type="AlphaFoldDB" id="A0AAW2HU62"/>
<evidence type="ECO:0000256" key="10">
    <source>
        <dbReference type="ARBA" id="ARBA00032660"/>
    </source>
</evidence>
<keyword evidence="8" id="KW-0694">RNA-binding</keyword>
<feature type="compositionally biased region" description="Basic and acidic residues" evidence="11">
    <location>
        <begin position="351"/>
        <end position="360"/>
    </location>
</feature>
<evidence type="ECO:0000256" key="5">
    <source>
        <dbReference type="ARBA" id="ARBA00022490"/>
    </source>
</evidence>
<dbReference type="GO" id="GO:0035925">
    <property type="term" value="F:mRNA 3'-UTR AU-rich region binding"/>
    <property type="evidence" value="ECO:0007669"/>
    <property type="project" value="TreeGrafter"/>
</dbReference>
<evidence type="ECO:0000313" key="14">
    <source>
        <dbReference type="EMBL" id="KAL0273256.1"/>
    </source>
</evidence>
<keyword evidence="5" id="KW-0963">Cytoplasm</keyword>
<gene>
    <name evidence="14" type="ORF">PYX00_005969</name>
</gene>
<dbReference type="InterPro" id="IPR020568">
    <property type="entry name" value="Ribosomal_Su5_D2-typ_SF"/>
</dbReference>
<feature type="compositionally biased region" description="Basic and acidic residues" evidence="11">
    <location>
        <begin position="402"/>
        <end position="425"/>
    </location>
</feature>
<dbReference type="SUPFAM" id="SSF54211">
    <property type="entry name" value="Ribosomal protein S5 domain 2-like"/>
    <property type="match status" value="1"/>
</dbReference>
<evidence type="ECO:0000256" key="3">
    <source>
        <dbReference type="ARBA" id="ARBA00006678"/>
    </source>
</evidence>
<feature type="domain" description="Exoribonuclease phosphorolytic" evidence="12">
    <location>
        <begin position="31"/>
        <end position="163"/>
    </location>
</feature>
<dbReference type="InterPro" id="IPR036345">
    <property type="entry name" value="ExoRNase_PH_dom2_sf"/>
</dbReference>
<dbReference type="GO" id="GO:0000177">
    <property type="term" value="C:cytoplasmic exosome (RNase complex)"/>
    <property type="evidence" value="ECO:0007669"/>
    <property type="project" value="TreeGrafter"/>
</dbReference>
<comment type="similarity">
    <text evidence="3">Belongs to the RNase PH family.</text>
</comment>
<comment type="subcellular location">
    <subcellularLocation>
        <location evidence="1">Cytoplasm</location>
    </subcellularLocation>
    <subcellularLocation>
        <location evidence="2">Nucleus</location>
        <location evidence="2">Nucleolus</location>
    </subcellularLocation>
</comment>
<dbReference type="PANTHER" id="PTHR11097:SF14">
    <property type="entry name" value="EXOSOME COMPLEX COMPONENT RRP45"/>
    <property type="match status" value="1"/>
</dbReference>
<keyword evidence="9" id="KW-0539">Nucleus</keyword>
<sequence>MKETILSTCERNFILNAASEFKRLDGRKLDEFRNFNVYFGTDLGLCYTALGETRVITQVSCEIQQPKTTRPNEGLLYVNVEISSMAAPHIEPGRSTDISNHLNRLLEKCIKDSKAVDLESLCLVAEEKVWALRVDVNILNHDGNLIQAASISSLAALAHFKRPDVTTNGEEIIIHDVSERDPIPITLHHHPVCITFALLNNGENVLADPTSMEERIADANLVFGVNAYGEICGLHLGGSAMVEPSLILKYSRKAMVAAKGIVDKIKEALQKDSEVRQAKEPYGLVECVHWDKIKSLTDGRLKIQLRRFNASTLEKMELEQEETNSNSHIIDLGDNSAELVPNQSSKSTNRVHVEEDDKSSMDIQQSVKQLDRFQTGNIIQSMAEDYGEGGDTKWEIDTTVKSEAMEDSDSGKSDDEVRVLERPPKAVDNIELSGDSEEEEVVVMKSQDMDNPKEASKPEKAKTAPCRTKEEPKKNDSKSSRKKKRRPQKKN</sequence>
<feature type="compositionally biased region" description="Polar residues" evidence="11">
    <location>
        <begin position="341"/>
        <end position="350"/>
    </location>
</feature>
<evidence type="ECO:0000256" key="9">
    <source>
        <dbReference type="ARBA" id="ARBA00023242"/>
    </source>
</evidence>
<evidence type="ECO:0000256" key="7">
    <source>
        <dbReference type="ARBA" id="ARBA00022835"/>
    </source>
</evidence>
<dbReference type="GO" id="GO:0034475">
    <property type="term" value="P:U4 snRNA 3'-end processing"/>
    <property type="evidence" value="ECO:0007669"/>
    <property type="project" value="TreeGrafter"/>
</dbReference>
<feature type="region of interest" description="Disordered" evidence="11">
    <location>
        <begin position="402"/>
        <end position="491"/>
    </location>
</feature>
<feature type="region of interest" description="Disordered" evidence="11">
    <location>
        <begin position="338"/>
        <end position="360"/>
    </location>
</feature>
<dbReference type="GO" id="GO:0071035">
    <property type="term" value="P:nuclear polyadenylation-dependent rRNA catabolic process"/>
    <property type="evidence" value="ECO:0007669"/>
    <property type="project" value="TreeGrafter"/>
</dbReference>
<evidence type="ECO:0000256" key="11">
    <source>
        <dbReference type="SAM" id="MobiDB-lite"/>
    </source>
</evidence>
<dbReference type="InterPro" id="IPR015847">
    <property type="entry name" value="ExoRNase_PH_dom2"/>
</dbReference>
<protein>
    <recommendedName>
        <fullName evidence="4">Exosome complex component RRP45</fullName>
    </recommendedName>
    <alternativeName>
        <fullName evidence="10">Exosome component 9</fullName>
    </alternativeName>
</protein>
<dbReference type="GO" id="GO:0034476">
    <property type="term" value="P:U5 snRNA 3'-end processing"/>
    <property type="evidence" value="ECO:0007669"/>
    <property type="project" value="TreeGrafter"/>
</dbReference>
<keyword evidence="7" id="KW-0271">Exosome</keyword>
<comment type="caution">
    <text evidence="14">The sequence shown here is derived from an EMBL/GenBank/DDBJ whole genome shotgun (WGS) entry which is preliminary data.</text>
</comment>
<feature type="compositionally biased region" description="Basic and acidic residues" evidence="11">
    <location>
        <begin position="447"/>
        <end position="479"/>
    </location>
</feature>
<dbReference type="InterPro" id="IPR027408">
    <property type="entry name" value="PNPase/RNase_PH_dom_sf"/>
</dbReference>
<name>A0AAW2HU62_9NEOP</name>
<dbReference type="Pfam" id="PF03725">
    <property type="entry name" value="RNase_PH_C"/>
    <property type="match status" value="1"/>
</dbReference>
<dbReference type="GO" id="GO:0016075">
    <property type="term" value="P:rRNA catabolic process"/>
    <property type="evidence" value="ECO:0007669"/>
    <property type="project" value="TreeGrafter"/>
</dbReference>
<evidence type="ECO:0000256" key="1">
    <source>
        <dbReference type="ARBA" id="ARBA00004496"/>
    </source>
</evidence>
<proteinExistence type="inferred from homology"/>
<dbReference type="FunFam" id="3.30.230.70:FF:000005">
    <property type="entry name" value="Exosome complex component RRP45"/>
    <property type="match status" value="1"/>
</dbReference>
<dbReference type="GO" id="GO:0034473">
    <property type="term" value="P:U1 snRNA 3'-end processing"/>
    <property type="evidence" value="ECO:0007669"/>
    <property type="project" value="TreeGrafter"/>
</dbReference>
<dbReference type="GO" id="GO:0071028">
    <property type="term" value="P:nuclear mRNA surveillance"/>
    <property type="evidence" value="ECO:0007669"/>
    <property type="project" value="TreeGrafter"/>
</dbReference>
<dbReference type="InterPro" id="IPR001247">
    <property type="entry name" value="ExoRNase_PH_dom1"/>
</dbReference>
<reference evidence="14" key="1">
    <citation type="journal article" date="2024" name="Gigascience">
        <title>Chromosome-level genome of the poultry shaft louse Menopon gallinae provides insight into the host-switching and adaptive evolution of parasitic lice.</title>
        <authorList>
            <person name="Xu Y."/>
            <person name="Ma L."/>
            <person name="Liu S."/>
            <person name="Liang Y."/>
            <person name="Liu Q."/>
            <person name="He Z."/>
            <person name="Tian L."/>
            <person name="Duan Y."/>
            <person name="Cai W."/>
            <person name="Li H."/>
            <person name="Song F."/>
        </authorList>
    </citation>
    <scope>NUCLEOTIDE SEQUENCE</scope>
    <source>
        <strain evidence="14">Cailab_2023a</strain>
    </source>
</reference>
<dbReference type="Pfam" id="PF01138">
    <property type="entry name" value="RNase_PH"/>
    <property type="match status" value="1"/>
</dbReference>
<feature type="domain" description="Exoribonuclease phosphorolytic" evidence="13">
    <location>
        <begin position="191"/>
        <end position="249"/>
    </location>
</feature>
<dbReference type="InterPro" id="IPR033100">
    <property type="entry name" value="Rrp45"/>
</dbReference>
<evidence type="ECO:0000256" key="4">
    <source>
        <dbReference type="ARBA" id="ARBA00019572"/>
    </source>
</evidence>
<dbReference type="GO" id="GO:0000176">
    <property type="term" value="C:nuclear exosome (RNase complex)"/>
    <property type="evidence" value="ECO:0007669"/>
    <property type="project" value="TreeGrafter"/>
</dbReference>
<dbReference type="InterPro" id="IPR050590">
    <property type="entry name" value="Exosome_comp_Rrp42_subfam"/>
</dbReference>